<keyword evidence="4" id="KW-0597">Phosphoprotein</keyword>
<dbReference type="Gene3D" id="1.10.287.130">
    <property type="match status" value="1"/>
</dbReference>
<keyword evidence="5" id="KW-0808">Transferase</keyword>
<keyword evidence="6 10" id="KW-0418">Kinase</keyword>
<feature type="domain" description="Histidine kinase" evidence="8">
    <location>
        <begin position="308"/>
        <end position="527"/>
    </location>
</feature>
<name>A0ABT3BKE3_9RHOB</name>
<dbReference type="SUPFAM" id="SSF158472">
    <property type="entry name" value="HAMP domain-like"/>
    <property type="match status" value="1"/>
</dbReference>
<dbReference type="InterPro" id="IPR036097">
    <property type="entry name" value="HisK_dim/P_sf"/>
</dbReference>
<dbReference type="RefSeq" id="WP_263846251.1">
    <property type="nucleotide sequence ID" value="NZ_JALIEB010000026.1"/>
</dbReference>
<evidence type="ECO:0000256" key="2">
    <source>
        <dbReference type="ARBA" id="ARBA00004370"/>
    </source>
</evidence>
<comment type="catalytic activity">
    <reaction evidence="1">
        <text>ATP + protein L-histidine = ADP + protein N-phospho-L-histidine.</text>
        <dbReference type="EC" id="2.7.13.3"/>
    </reaction>
</comment>
<dbReference type="SUPFAM" id="SSF55874">
    <property type="entry name" value="ATPase domain of HSP90 chaperone/DNA topoisomerase II/histidine kinase"/>
    <property type="match status" value="1"/>
</dbReference>
<keyword evidence="11" id="KW-1185">Reference proteome</keyword>
<dbReference type="PANTHER" id="PTHR43547:SF2">
    <property type="entry name" value="HYBRID SIGNAL TRANSDUCTION HISTIDINE KINASE C"/>
    <property type="match status" value="1"/>
</dbReference>
<dbReference type="SMART" id="SM00304">
    <property type="entry name" value="HAMP"/>
    <property type="match status" value="1"/>
</dbReference>
<dbReference type="InterPro" id="IPR005467">
    <property type="entry name" value="His_kinase_dom"/>
</dbReference>
<dbReference type="InterPro" id="IPR003594">
    <property type="entry name" value="HATPase_dom"/>
</dbReference>
<evidence type="ECO:0000256" key="3">
    <source>
        <dbReference type="ARBA" id="ARBA00012438"/>
    </source>
</evidence>
<proteinExistence type="predicted"/>
<organism evidence="10 11">
    <name type="scientific">Roseobacter sinensis</name>
    <dbReference type="NCBI Taxonomy" id="2931391"/>
    <lineage>
        <taxon>Bacteria</taxon>
        <taxon>Pseudomonadati</taxon>
        <taxon>Pseudomonadota</taxon>
        <taxon>Alphaproteobacteria</taxon>
        <taxon>Rhodobacterales</taxon>
        <taxon>Roseobacteraceae</taxon>
        <taxon>Roseobacter</taxon>
    </lineage>
</organism>
<evidence type="ECO:0000256" key="7">
    <source>
        <dbReference type="SAM" id="Phobius"/>
    </source>
</evidence>
<evidence type="ECO:0000313" key="10">
    <source>
        <dbReference type="EMBL" id="MCV3274045.1"/>
    </source>
</evidence>
<accession>A0ABT3BKE3</accession>
<dbReference type="CDD" id="cd06225">
    <property type="entry name" value="HAMP"/>
    <property type="match status" value="1"/>
</dbReference>
<gene>
    <name evidence="10" type="ORF">MUB52_21640</name>
</gene>
<dbReference type="CDD" id="cd00075">
    <property type="entry name" value="HATPase"/>
    <property type="match status" value="1"/>
</dbReference>
<evidence type="ECO:0000313" key="11">
    <source>
        <dbReference type="Proteomes" id="UP001208690"/>
    </source>
</evidence>
<dbReference type="PROSITE" id="PS50885">
    <property type="entry name" value="HAMP"/>
    <property type="match status" value="1"/>
</dbReference>
<reference evidence="10 11" key="1">
    <citation type="submission" date="2022-04" db="EMBL/GenBank/DDBJ databases">
        <title>Roseobacter sp. WL0113 is a bacterium isolated from neritic sediment.</title>
        <authorList>
            <person name="Wang L."/>
            <person name="He W."/>
            <person name="Zhang D.-F."/>
        </authorList>
    </citation>
    <scope>NUCLEOTIDE SEQUENCE [LARGE SCALE GENOMIC DNA]</scope>
    <source>
        <strain evidence="10 11">WL0113</strain>
    </source>
</reference>
<dbReference type="Pfam" id="PF00512">
    <property type="entry name" value="HisKA"/>
    <property type="match status" value="1"/>
</dbReference>
<dbReference type="SMART" id="SM00388">
    <property type="entry name" value="HisKA"/>
    <property type="match status" value="1"/>
</dbReference>
<protein>
    <recommendedName>
        <fullName evidence="3">histidine kinase</fullName>
        <ecNumber evidence="3">2.7.13.3</ecNumber>
    </recommendedName>
</protein>
<evidence type="ECO:0000256" key="5">
    <source>
        <dbReference type="ARBA" id="ARBA00022679"/>
    </source>
</evidence>
<evidence type="ECO:0000259" key="9">
    <source>
        <dbReference type="PROSITE" id="PS50885"/>
    </source>
</evidence>
<dbReference type="CDD" id="cd00082">
    <property type="entry name" value="HisKA"/>
    <property type="match status" value="1"/>
</dbReference>
<sequence length="528" mass="56895">MTARPALSLKLRLSIGAALLGAGTILTALILYFGLNEVAGRLDAALASENRMARYASLSTQASTFLVVATEAVQTGQPTGSRMERLAPVMDQMRRTFVQLHADVEDAVQAAEALGLDEQSRYGTQSLGIARMQAALDSTETGLAEDEETARLRAHLNGFASRFDQLLSQAVNTEVLFRNNILAGIDALRQRLTLAAIGIACATALAIAAFYLGLIRPQFARLDRLRAAAHQIGTGDFSLQLPVSRADEIGQLSSETNRMAAALLDRQREVQAEWARLNDTIARRTEELRTANAQLADIDDRRRRFFADISHELRTPLTVILMEAQIGKTGSPDAETAFATIENRAARLNRRIDDLLRLARSDTGELALDITSVPLPELIEEVRGEAQAEIDSAGMEMEIARPPQVTLTCDPNWARQVIVSLVRNAIRHARAGTQLRLAAVAEAGHVTLSVSDNGPGVAEADQARIFDRFAQGTSATATAGFGVGLALAKWVIEAQAGSIALQSPLPRDEALGSAPGTKISVRLPRKTD</sequence>
<keyword evidence="7" id="KW-0812">Transmembrane</keyword>
<dbReference type="SUPFAM" id="SSF47384">
    <property type="entry name" value="Homodimeric domain of signal transducing histidine kinase"/>
    <property type="match status" value="1"/>
</dbReference>
<dbReference type="InterPro" id="IPR036890">
    <property type="entry name" value="HATPase_C_sf"/>
</dbReference>
<dbReference type="InterPro" id="IPR003661">
    <property type="entry name" value="HisK_dim/P_dom"/>
</dbReference>
<evidence type="ECO:0000256" key="1">
    <source>
        <dbReference type="ARBA" id="ARBA00000085"/>
    </source>
</evidence>
<dbReference type="EC" id="2.7.13.3" evidence="3"/>
<dbReference type="InterPro" id="IPR003660">
    <property type="entry name" value="HAMP_dom"/>
</dbReference>
<dbReference type="Proteomes" id="UP001208690">
    <property type="component" value="Unassembled WGS sequence"/>
</dbReference>
<feature type="domain" description="HAMP" evidence="9">
    <location>
        <begin position="216"/>
        <end position="268"/>
    </location>
</feature>
<dbReference type="Pfam" id="PF00672">
    <property type="entry name" value="HAMP"/>
    <property type="match status" value="1"/>
</dbReference>
<dbReference type="Gene3D" id="6.10.340.10">
    <property type="match status" value="1"/>
</dbReference>
<evidence type="ECO:0000256" key="4">
    <source>
        <dbReference type="ARBA" id="ARBA00022553"/>
    </source>
</evidence>
<keyword evidence="7" id="KW-0472">Membrane</keyword>
<dbReference type="Gene3D" id="3.30.565.10">
    <property type="entry name" value="Histidine kinase-like ATPase, C-terminal domain"/>
    <property type="match status" value="1"/>
</dbReference>
<comment type="subcellular location">
    <subcellularLocation>
        <location evidence="2">Membrane</location>
    </subcellularLocation>
</comment>
<feature type="transmembrane region" description="Helical" evidence="7">
    <location>
        <begin position="12"/>
        <end position="35"/>
    </location>
</feature>
<dbReference type="EMBL" id="JALIEB010000026">
    <property type="protein sequence ID" value="MCV3274045.1"/>
    <property type="molecule type" value="Genomic_DNA"/>
</dbReference>
<dbReference type="InterPro" id="IPR004358">
    <property type="entry name" value="Sig_transdc_His_kin-like_C"/>
</dbReference>
<dbReference type="GO" id="GO:0016301">
    <property type="term" value="F:kinase activity"/>
    <property type="evidence" value="ECO:0007669"/>
    <property type="project" value="UniProtKB-KW"/>
</dbReference>
<dbReference type="PROSITE" id="PS50109">
    <property type="entry name" value="HIS_KIN"/>
    <property type="match status" value="1"/>
</dbReference>
<dbReference type="PRINTS" id="PR00344">
    <property type="entry name" value="BCTRLSENSOR"/>
</dbReference>
<dbReference type="SMART" id="SM00387">
    <property type="entry name" value="HATPase_c"/>
    <property type="match status" value="1"/>
</dbReference>
<keyword evidence="7" id="KW-1133">Transmembrane helix</keyword>
<dbReference type="PANTHER" id="PTHR43547">
    <property type="entry name" value="TWO-COMPONENT HISTIDINE KINASE"/>
    <property type="match status" value="1"/>
</dbReference>
<feature type="transmembrane region" description="Helical" evidence="7">
    <location>
        <begin position="192"/>
        <end position="214"/>
    </location>
</feature>
<evidence type="ECO:0000259" key="8">
    <source>
        <dbReference type="PROSITE" id="PS50109"/>
    </source>
</evidence>
<dbReference type="Pfam" id="PF02518">
    <property type="entry name" value="HATPase_c"/>
    <property type="match status" value="1"/>
</dbReference>
<comment type="caution">
    <text evidence="10">The sequence shown here is derived from an EMBL/GenBank/DDBJ whole genome shotgun (WGS) entry which is preliminary data.</text>
</comment>
<evidence type="ECO:0000256" key="6">
    <source>
        <dbReference type="ARBA" id="ARBA00022777"/>
    </source>
</evidence>